<gene>
    <name evidence="2" type="ORF">MPEAHAMD_3380</name>
</gene>
<keyword evidence="3" id="KW-1185">Reference proteome</keyword>
<evidence type="ECO:0008006" key="4">
    <source>
        <dbReference type="Google" id="ProtNLM"/>
    </source>
</evidence>
<dbReference type="EMBL" id="BPQJ01000015">
    <property type="protein sequence ID" value="GJD63216.1"/>
    <property type="molecule type" value="Genomic_DNA"/>
</dbReference>
<protein>
    <recommendedName>
        <fullName evidence="4">DUF2066 domain-containing protein</fullName>
    </recommendedName>
</protein>
<organism evidence="2 3">
    <name type="scientific">Methylobacterium frigidaeris</name>
    <dbReference type="NCBI Taxonomy" id="2038277"/>
    <lineage>
        <taxon>Bacteria</taxon>
        <taxon>Pseudomonadati</taxon>
        <taxon>Pseudomonadota</taxon>
        <taxon>Alphaproteobacteria</taxon>
        <taxon>Hyphomicrobiales</taxon>
        <taxon>Methylobacteriaceae</taxon>
        <taxon>Methylobacterium</taxon>
    </lineage>
</organism>
<proteinExistence type="predicted"/>
<feature type="chain" id="PRO_5041349164" description="DUF2066 domain-containing protein" evidence="1">
    <location>
        <begin position="32"/>
        <end position="324"/>
    </location>
</feature>
<sequence length="324" mass="35169">MSTSPLSLRVLSVRVLTLLSVLVGLPAGALAADPVYPPGSRFGFEPAKDMVVSRRFTGFERQNGGATVSVVELPPQAYKDLTANFTDENLKSQGLIVKTRETLKLADGREGLLFTGEQPIEQPAGAPALHKWVFLVSDPTVTGIIIGQTLPAAEPDEAMRAMLTSVRVRPALTLDQQVAALPFRVTETAGFRPVRVLGGNSVLYTDGPKDQMLNLEQPILVLAEAVQPAPSAEQRDAFAKAALYSNQTMKDFAIERSQSFRQNGADWHEIVARATDVPSGTPVVVSQTIRFQPDGYFRAVGVVRAQDREAMLPRFRKVVDSVAF</sequence>
<feature type="signal peptide" evidence="1">
    <location>
        <begin position="1"/>
        <end position="31"/>
    </location>
</feature>
<dbReference type="AlphaFoldDB" id="A0AA37HCY9"/>
<evidence type="ECO:0000313" key="2">
    <source>
        <dbReference type="EMBL" id="GJD63216.1"/>
    </source>
</evidence>
<evidence type="ECO:0000313" key="3">
    <source>
        <dbReference type="Proteomes" id="UP001055286"/>
    </source>
</evidence>
<reference evidence="2" key="1">
    <citation type="journal article" date="2016" name="Front. Microbiol.">
        <title>Genome Sequence of the Piezophilic, Mesophilic Sulfate-Reducing Bacterium Desulfovibrio indicus J2T.</title>
        <authorList>
            <person name="Cao J."/>
            <person name="Maignien L."/>
            <person name="Shao Z."/>
            <person name="Alain K."/>
            <person name="Jebbar M."/>
        </authorList>
    </citation>
    <scope>NUCLEOTIDE SEQUENCE</scope>
    <source>
        <strain evidence="2">JCM 32048</strain>
    </source>
</reference>
<name>A0AA37HCY9_9HYPH</name>
<comment type="caution">
    <text evidence="2">The sequence shown here is derived from an EMBL/GenBank/DDBJ whole genome shotgun (WGS) entry which is preliminary data.</text>
</comment>
<keyword evidence="1" id="KW-0732">Signal</keyword>
<reference evidence="2" key="2">
    <citation type="submission" date="2021-08" db="EMBL/GenBank/DDBJ databases">
        <authorList>
            <person name="Tani A."/>
            <person name="Ola A."/>
            <person name="Ogura Y."/>
            <person name="Katsura K."/>
            <person name="Hayashi T."/>
        </authorList>
    </citation>
    <scope>NUCLEOTIDE SEQUENCE</scope>
    <source>
        <strain evidence="2">JCM 32048</strain>
    </source>
</reference>
<dbReference type="Proteomes" id="UP001055286">
    <property type="component" value="Unassembled WGS sequence"/>
</dbReference>
<dbReference type="RefSeq" id="WP_099902727.1">
    <property type="nucleotide sequence ID" value="NZ_BPQJ01000015.1"/>
</dbReference>
<accession>A0AA37HCY9</accession>
<evidence type="ECO:0000256" key="1">
    <source>
        <dbReference type="SAM" id="SignalP"/>
    </source>
</evidence>